<dbReference type="EMBL" id="MRZV01000747">
    <property type="protein sequence ID" value="PIK44870.1"/>
    <property type="molecule type" value="Genomic_DNA"/>
</dbReference>
<dbReference type="AlphaFoldDB" id="A0A2G8KA57"/>
<dbReference type="Proteomes" id="UP000230750">
    <property type="component" value="Unassembled WGS sequence"/>
</dbReference>
<proteinExistence type="predicted"/>
<gene>
    <name evidence="1" type="ORF">BSL78_18255</name>
</gene>
<reference evidence="1 2" key="1">
    <citation type="journal article" date="2017" name="PLoS Biol.">
        <title>The sea cucumber genome provides insights into morphological evolution and visceral regeneration.</title>
        <authorList>
            <person name="Zhang X."/>
            <person name="Sun L."/>
            <person name="Yuan J."/>
            <person name="Sun Y."/>
            <person name="Gao Y."/>
            <person name="Zhang L."/>
            <person name="Li S."/>
            <person name="Dai H."/>
            <person name="Hamel J.F."/>
            <person name="Liu C."/>
            <person name="Yu Y."/>
            <person name="Liu S."/>
            <person name="Lin W."/>
            <person name="Guo K."/>
            <person name="Jin S."/>
            <person name="Xu P."/>
            <person name="Storey K.B."/>
            <person name="Huan P."/>
            <person name="Zhang T."/>
            <person name="Zhou Y."/>
            <person name="Zhang J."/>
            <person name="Lin C."/>
            <person name="Li X."/>
            <person name="Xing L."/>
            <person name="Huo D."/>
            <person name="Sun M."/>
            <person name="Wang L."/>
            <person name="Mercier A."/>
            <person name="Li F."/>
            <person name="Yang H."/>
            <person name="Xiang J."/>
        </authorList>
    </citation>
    <scope>NUCLEOTIDE SEQUENCE [LARGE SCALE GENOMIC DNA]</scope>
    <source>
        <strain evidence="1">Shaxun</strain>
        <tissue evidence="1">Muscle</tissue>
    </source>
</reference>
<organism evidence="1 2">
    <name type="scientific">Stichopus japonicus</name>
    <name type="common">Sea cucumber</name>
    <dbReference type="NCBI Taxonomy" id="307972"/>
    <lineage>
        <taxon>Eukaryota</taxon>
        <taxon>Metazoa</taxon>
        <taxon>Echinodermata</taxon>
        <taxon>Eleutherozoa</taxon>
        <taxon>Echinozoa</taxon>
        <taxon>Holothuroidea</taxon>
        <taxon>Aspidochirotacea</taxon>
        <taxon>Aspidochirotida</taxon>
        <taxon>Stichopodidae</taxon>
        <taxon>Apostichopus</taxon>
    </lineage>
</organism>
<comment type="caution">
    <text evidence="1">The sequence shown here is derived from an EMBL/GenBank/DDBJ whole genome shotgun (WGS) entry which is preliminary data.</text>
</comment>
<accession>A0A2G8KA57</accession>
<sequence length="252" mass="27940">MGAIQVEVKILSGTKPILFSWENPLKKSVECVLVTCACQALGLRHGKAKRKDRTAVTSSSQQWASNLAYALEKAEVVTYASIDPLESIANHINVFQDTDQKYSKEEWKNLSKTEKQKIRRKIKKQKQKECSKIKEEQLVVRNQDEQSAATLIDEVSTSPCGQDDSEGMEAATTVDEEKCKPVVPKDKQIGEGLLDVTSKGEIYSTGKDFVVVPDSSEEVTEVDTSSREVEVGRTECDVTNEILPETKVVTIA</sequence>
<evidence type="ECO:0000313" key="2">
    <source>
        <dbReference type="Proteomes" id="UP000230750"/>
    </source>
</evidence>
<evidence type="ECO:0000313" key="1">
    <source>
        <dbReference type="EMBL" id="PIK44870.1"/>
    </source>
</evidence>
<name>A0A2G8KA57_STIJA</name>
<protein>
    <submittedName>
        <fullName evidence="1">Uncharacterized protein</fullName>
    </submittedName>
</protein>
<keyword evidence="2" id="KW-1185">Reference proteome</keyword>